<feature type="transmembrane region" description="Helical" evidence="1">
    <location>
        <begin position="338"/>
        <end position="359"/>
    </location>
</feature>
<evidence type="ECO:0000256" key="1">
    <source>
        <dbReference type="SAM" id="Phobius"/>
    </source>
</evidence>
<reference evidence="2 3" key="1">
    <citation type="submission" date="2023-01" db="EMBL/GenBank/DDBJ databases">
        <title>Analysis of 21 Apiospora genomes using comparative genomics revels a genus with tremendous synthesis potential of carbohydrate active enzymes and secondary metabolites.</title>
        <authorList>
            <person name="Sorensen T."/>
        </authorList>
    </citation>
    <scope>NUCLEOTIDE SEQUENCE [LARGE SCALE GENOMIC DNA]</scope>
    <source>
        <strain evidence="2 3">CBS 117206</strain>
    </source>
</reference>
<keyword evidence="3" id="KW-1185">Reference proteome</keyword>
<gene>
    <name evidence="2" type="ORF">PG999_005676</name>
</gene>
<comment type="caution">
    <text evidence="2">The sequence shown here is derived from an EMBL/GenBank/DDBJ whole genome shotgun (WGS) entry which is preliminary data.</text>
</comment>
<name>A0AAW0R2T2_9PEZI</name>
<keyword evidence="1" id="KW-0472">Membrane</keyword>
<dbReference type="EMBL" id="JAQQWP010000004">
    <property type="protein sequence ID" value="KAK8121556.1"/>
    <property type="molecule type" value="Genomic_DNA"/>
</dbReference>
<evidence type="ECO:0000313" key="2">
    <source>
        <dbReference type="EMBL" id="KAK8121556.1"/>
    </source>
</evidence>
<keyword evidence="1" id="KW-0812">Transmembrane</keyword>
<protein>
    <submittedName>
        <fullName evidence="2">Kinase-like protein</fullName>
    </submittedName>
</protein>
<keyword evidence="2" id="KW-0418">Kinase</keyword>
<accession>A0AAW0R2T2</accession>
<dbReference type="GO" id="GO:0016301">
    <property type="term" value="F:kinase activity"/>
    <property type="evidence" value="ECO:0007669"/>
    <property type="project" value="UniProtKB-KW"/>
</dbReference>
<keyword evidence="2" id="KW-0808">Transferase</keyword>
<organism evidence="2 3">
    <name type="scientific">Apiospora kogelbergensis</name>
    <dbReference type="NCBI Taxonomy" id="1337665"/>
    <lineage>
        <taxon>Eukaryota</taxon>
        <taxon>Fungi</taxon>
        <taxon>Dikarya</taxon>
        <taxon>Ascomycota</taxon>
        <taxon>Pezizomycotina</taxon>
        <taxon>Sordariomycetes</taxon>
        <taxon>Xylariomycetidae</taxon>
        <taxon>Amphisphaeriales</taxon>
        <taxon>Apiosporaceae</taxon>
        <taxon>Apiospora</taxon>
    </lineage>
</organism>
<dbReference type="Proteomes" id="UP001392437">
    <property type="component" value="Unassembled WGS sequence"/>
</dbReference>
<dbReference type="AlphaFoldDB" id="A0AAW0R2T2"/>
<proteinExistence type="predicted"/>
<sequence length="360" mass="40574">MERWLGHPLDWSPFYPLPPLCNALDDVVVSWKWQSHNLFVVLSNDEAERYKNECTLLQATAQQPPRPVISIPTAMDSGHRARNMTRHRAEYTQLLAPDLQPILPVLVPTATYSSHSHSASHMHSIQGNTGTIQRTVSSQAIPMNLMSQPSGSRQTPVTNPSKAIYCCVDIPYSEPVEKRFYSMAKIEHLQDDEELYIRVQNVISAWKGTGLGRWLFHSLYWKSCTQVEFIKFYVIRNNKPAVLRDVAELPECSNGYEHSIPAPLDRKGETEMIRMLPKKLIPPPFELKMGKAGWGMDIKMGFSVMKVVTWLAICTLLSLGFVAAWLSLVNHTDLQNAFTPAFLACTIVTVALAAVQIMVK</sequence>
<keyword evidence="1" id="KW-1133">Transmembrane helix</keyword>
<feature type="transmembrane region" description="Helical" evidence="1">
    <location>
        <begin position="307"/>
        <end position="326"/>
    </location>
</feature>
<evidence type="ECO:0000313" key="3">
    <source>
        <dbReference type="Proteomes" id="UP001392437"/>
    </source>
</evidence>